<keyword evidence="4 7" id="KW-0812">Transmembrane</keyword>
<dbReference type="EMBL" id="UINC01001171">
    <property type="protein sequence ID" value="SUZ73183.1"/>
    <property type="molecule type" value="Genomic_DNA"/>
</dbReference>
<dbReference type="AlphaFoldDB" id="A0A381Q6D7"/>
<dbReference type="PRINTS" id="PR00175">
    <property type="entry name" value="NAALASMPORT"/>
</dbReference>
<keyword evidence="3" id="KW-1003">Cell membrane</keyword>
<feature type="transmembrane region" description="Helical" evidence="7">
    <location>
        <begin position="531"/>
        <end position="549"/>
    </location>
</feature>
<evidence type="ECO:0000256" key="4">
    <source>
        <dbReference type="ARBA" id="ARBA00022692"/>
    </source>
</evidence>
<keyword evidence="6 7" id="KW-0472">Membrane</keyword>
<organism evidence="8">
    <name type="scientific">marine metagenome</name>
    <dbReference type="NCBI Taxonomy" id="408172"/>
    <lineage>
        <taxon>unclassified sequences</taxon>
        <taxon>metagenomes</taxon>
        <taxon>ecological metagenomes</taxon>
    </lineage>
</organism>
<feature type="transmembrane region" description="Helical" evidence="7">
    <location>
        <begin position="27"/>
        <end position="47"/>
    </location>
</feature>
<evidence type="ECO:0000313" key="8">
    <source>
        <dbReference type="EMBL" id="SUZ73183.1"/>
    </source>
</evidence>
<evidence type="ECO:0000256" key="3">
    <source>
        <dbReference type="ARBA" id="ARBA00022475"/>
    </source>
</evidence>
<dbReference type="InterPro" id="IPR001463">
    <property type="entry name" value="Na/Ala_symport"/>
</dbReference>
<feature type="transmembrane region" description="Helical" evidence="7">
    <location>
        <begin position="317"/>
        <end position="344"/>
    </location>
</feature>
<evidence type="ECO:0008006" key="9">
    <source>
        <dbReference type="Google" id="ProtNLM"/>
    </source>
</evidence>
<name>A0A381Q6D7_9ZZZZ</name>
<gene>
    <name evidence="8" type="ORF">METZ01_LOCUS26037</name>
</gene>
<feature type="transmembrane region" description="Helical" evidence="7">
    <location>
        <begin position="198"/>
        <end position="216"/>
    </location>
</feature>
<feature type="transmembrane region" description="Helical" evidence="7">
    <location>
        <begin position="462"/>
        <end position="484"/>
    </location>
</feature>
<evidence type="ECO:0000256" key="6">
    <source>
        <dbReference type="ARBA" id="ARBA00023136"/>
    </source>
</evidence>
<proteinExistence type="predicted"/>
<feature type="transmembrane region" description="Helical" evidence="7">
    <location>
        <begin position="267"/>
        <end position="286"/>
    </location>
</feature>
<dbReference type="PANTHER" id="PTHR30330">
    <property type="entry name" value="AGSS FAMILY TRANSPORTER, SODIUM-ALANINE"/>
    <property type="match status" value="1"/>
</dbReference>
<evidence type="ECO:0000256" key="7">
    <source>
        <dbReference type="SAM" id="Phobius"/>
    </source>
</evidence>
<keyword evidence="2" id="KW-0813">Transport</keyword>
<dbReference type="Pfam" id="PF01235">
    <property type="entry name" value="Na_Ala_symp"/>
    <property type="match status" value="1"/>
</dbReference>
<dbReference type="GO" id="GO:0005283">
    <property type="term" value="F:amino acid:sodium symporter activity"/>
    <property type="evidence" value="ECO:0007669"/>
    <property type="project" value="InterPro"/>
</dbReference>
<accession>A0A381Q6D7</accession>
<feature type="transmembrane region" description="Helical" evidence="7">
    <location>
        <begin position="106"/>
        <end position="123"/>
    </location>
</feature>
<protein>
    <recommendedName>
        <fullName evidence="9">Amino acid carrier protein</fullName>
    </recommendedName>
</protein>
<feature type="transmembrane region" description="Helical" evidence="7">
    <location>
        <begin position="504"/>
        <end position="525"/>
    </location>
</feature>
<evidence type="ECO:0000256" key="1">
    <source>
        <dbReference type="ARBA" id="ARBA00004651"/>
    </source>
</evidence>
<feature type="transmembrane region" description="Helical" evidence="7">
    <location>
        <begin position="163"/>
        <end position="183"/>
    </location>
</feature>
<evidence type="ECO:0000256" key="5">
    <source>
        <dbReference type="ARBA" id="ARBA00022989"/>
    </source>
</evidence>
<sequence length="570" mass="59904">METLGTVISAVKGYVWDWGIPVGDSDIPLVVIALIGTGVFLTLRLGIIQLRHFGHGVAVATGRYDDPQSTGDVSHFQALTTALSATVGIGNIAGVALAIHWGGPGALVWMWLTAILGMATKYAEVTLSMHYRSVHQDADKVVGTVSGGPMYYIEHGLGANWKWMAMFFAGMLGFTAFLTGNAIQANTIADTLQTEVGINPWITGAVLAVIVASVILGGIKRIGRITSILAPLMAAIYVLCALLIVLLNFSDVIPAFGTIFREAFSPTAGVAGTGVGAILVTMTYGVNRGLFSNEAGQGSAPIAHAAAKTEEPVSEAVVALLGPFIDTIVICTMTALVIVVTGVYSERVPTEITLGGGDLSWVSGDAGVGYEDVAAPAEILIQNGTHAAGSAVFVAWHEVALETLYTDEGRTQAFTGSVFPDRGEAVDDEGNVYVSLWGMAIESGAPLTTYAFRTGLSPLGDWGHFVVIFSVLLFGISTAIAWSYYGDRCAIYLFGEGAVVPYKVVYLIMHLLGAGVVGAAGISLVWDLGDIALGIVILPNLIALVLLSGKIKELTDDYFERKPWKTSGKV</sequence>
<evidence type="ECO:0000256" key="2">
    <source>
        <dbReference type="ARBA" id="ARBA00022448"/>
    </source>
</evidence>
<dbReference type="PANTHER" id="PTHR30330:SF3">
    <property type="entry name" value="TRANSCRIPTIONAL REGULATOR, LRP FAMILY"/>
    <property type="match status" value="1"/>
</dbReference>
<feature type="transmembrane region" description="Helical" evidence="7">
    <location>
        <begin position="228"/>
        <end position="247"/>
    </location>
</feature>
<dbReference type="NCBIfam" id="TIGR00835">
    <property type="entry name" value="agcS"/>
    <property type="match status" value="1"/>
</dbReference>
<dbReference type="GO" id="GO:0005886">
    <property type="term" value="C:plasma membrane"/>
    <property type="evidence" value="ECO:0007669"/>
    <property type="project" value="UniProtKB-SubCell"/>
</dbReference>
<comment type="subcellular location">
    <subcellularLocation>
        <location evidence="1">Cell membrane</location>
        <topology evidence="1">Multi-pass membrane protein</topology>
    </subcellularLocation>
</comment>
<reference evidence="8" key="1">
    <citation type="submission" date="2018-05" db="EMBL/GenBank/DDBJ databases">
        <authorList>
            <person name="Lanie J.A."/>
            <person name="Ng W.-L."/>
            <person name="Kazmierczak K.M."/>
            <person name="Andrzejewski T.M."/>
            <person name="Davidsen T.M."/>
            <person name="Wayne K.J."/>
            <person name="Tettelin H."/>
            <person name="Glass J.I."/>
            <person name="Rusch D."/>
            <person name="Podicherti R."/>
            <person name="Tsui H.-C.T."/>
            <person name="Winkler M.E."/>
        </authorList>
    </citation>
    <scope>NUCLEOTIDE SEQUENCE</scope>
</reference>
<keyword evidence="5 7" id="KW-1133">Transmembrane helix</keyword>